<protein>
    <submittedName>
        <fullName evidence="1">Uncharacterized protein</fullName>
    </submittedName>
</protein>
<evidence type="ECO:0000313" key="1">
    <source>
        <dbReference type="EMBL" id="PYF69481.1"/>
    </source>
</evidence>
<evidence type="ECO:0000313" key="2">
    <source>
        <dbReference type="Proteomes" id="UP000248198"/>
    </source>
</evidence>
<keyword evidence="2" id="KW-1185">Reference proteome</keyword>
<dbReference type="AlphaFoldDB" id="A0A318U8F8"/>
<name>A0A318U8F8_9SPHI</name>
<sequence length="181" mass="21607">MHDLLKLNKDLKNYLDRSTPQMLSDLKGILQDDSILYLPGKSRKEAAALYVEYEYDYLDMVYWLADKSGEIISQTQVLPTKKNSKNDEQSKWNSFMPEDIWDKLADVQDEDLDEELEDLLDEYNDEKYRIFEDWFCSCWKKAVEETGIRIDAYFSIHDTIFKTDLNTLEEIQEEDIKKRYL</sequence>
<proteinExistence type="predicted"/>
<dbReference type="RefSeq" id="WP_110834434.1">
    <property type="nucleotide sequence ID" value="NZ_QKLU01000010.1"/>
</dbReference>
<comment type="caution">
    <text evidence="1">The sequence shown here is derived from an EMBL/GenBank/DDBJ whole genome shotgun (WGS) entry which is preliminary data.</text>
</comment>
<reference evidence="1 2" key="1">
    <citation type="submission" date="2018-06" db="EMBL/GenBank/DDBJ databases">
        <title>Genomic Encyclopedia of Archaeal and Bacterial Type Strains, Phase II (KMG-II): from individual species to whole genera.</title>
        <authorList>
            <person name="Goeker M."/>
        </authorList>
    </citation>
    <scope>NUCLEOTIDE SEQUENCE [LARGE SCALE GENOMIC DNA]</scope>
    <source>
        <strain evidence="1 2">DSM 27372</strain>
    </source>
</reference>
<organism evidence="1 2">
    <name type="scientific">Pedobacter nutrimenti</name>
    <dbReference type="NCBI Taxonomy" id="1241337"/>
    <lineage>
        <taxon>Bacteria</taxon>
        <taxon>Pseudomonadati</taxon>
        <taxon>Bacteroidota</taxon>
        <taxon>Sphingobacteriia</taxon>
        <taxon>Sphingobacteriales</taxon>
        <taxon>Sphingobacteriaceae</taxon>
        <taxon>Pedobacter</taxon>
    </lineage>
</organism>
<dbReference type="Proteomes" id="UP000248198">
    <property type="component" value="Unassembled WGS sequence"/>
</dbReference>
<accession>A0A318U8F8</accession>
<dbReference type="EMBL" id="QKLU01000010">
    <property type="protein sequence ID" value="PYF69481.1"/>
    <property type="molecule type" value="Genomic_DNA"/>
</dbReference>
<dbReference type="OrthoDB" id="1148946at2"/>
<gene>
    <name evidence="1" type="ORF">B0O44_110121</name>
</gene>